<organism evidence="1">
    <name type="scientific">Nephila pilipes</name>
    <name type="common">Giant wood spider</name>
    <name type="synonym">Nephila maculata</name>
    <dbReference type="NCBI Taxonomy" id="299642"/>
    <lineage>
        <taxon>Eukaryota</taxon>
        <taxon>Metazoa</taxon>
        <taxon>Ecdysozoa</taxon>
        <taxon>Arthropoda</taxon>
        <taxon>Chelicerata</taxon>
        <taxon>Arachnida</taxon>
        <taxon>Araneae</taxon>
        <taxon>Araneomorphae</taxon>
        <taxon>Entelegynae</taxon>
        <taxon>Araneoidea</taxon>
        <taxon>Nephilidae</taxon>
        <taxon>Nephila</taxon>
    </lineage>
</organism>
<sequence>MYKKTSFTYCKC</sequence>
<dbReference type="EMBL" id="KF433305">
    <property type="protein sequence ID" value="AII97629.1"/>
    <property type="molecule type" value="mRNA"/>
</dbReference>
<accession>A0A076L218</accession>
<proteinExistence type="evidence at transcript level"/>
<reference evidence="1" key="1">
    <citation type="submission" date="2013-07" db="EMBL/GenBank/DDBJ databases">
        <title>Nephila pilipes venom gland.</title>
        <authorList>
            <person name="Huo L.J."/>
        </authorList>
    </citation>
    <scope>NUCLEOTIDE SEQUENCE</scope>
    <source>
        <tissue evidence="1">Venom gland</tissue>
    </source>
</reference>
<name>A0A076L218_NEPPI</name>
<protein>
    <submittedName>
        <fullName evidence="1">BLTX235</fullName>
    </submittedName>
</protein>
<evidence type="ECO:0000313" key="1">
    <source>
        <dbReference type="EMBL" id="AII97629.1"/>
    </source>
</evidence>